<keyword evidence="3" id="KW-0813">Transport</keyword>
<evidence type="ECO:0000256" key="5">
    <source>
        <dbReference type="ARBA" id="ARBA00022692"/>
    </source>
</evidence>
<sequence length="363" mass="41215">MITSKIIAQGILKSVLYLILITVFLYFLYELQTILLYIILSVILALILNPFIEFLRKKLNFTNNLAVITSIIVIFLIFIGFIMMFIPLITTQSKNLSLLNINQIEHNIVNLIEKIKIYLLNHNVDLNKIVKKNDITSKINLDFIPNFLNSTLSLLGNFGMGFASILFITFFILKDKVLFIIGIKKLIPDSHEEKILNSLHKTNEVLSNYLIGLIIQLTIVFVLYLIVLLIFDIENAFIIAFLCALLNIIPYIGPMICSVIAALLTMLNCIGGDFQTQILPTTLYVMFGFILVQMIDNNVSQPMIFSKKLNSHPLEIFLITLIFGTLFGIAGMIIAIPLYTIMKVILKEFMPNNKLVIAFTKNV</sequence>
<dbReference type="GO" id="GO:0055085">
    <property type="term" value="P:transmembrane transport"/>
    <property type="evidence" value="ECO:0007669"/>
    <property type="project" value="TreeGrafter"/>
</dbReference>
<dbReference type="GO" id="GO:0005886">
    <property type="term" value="C:plasma membrane"/>
    <property type="evidence" value="ECO:0007669"/>
    <property type="project" value="UniProtKB-SubCell"/>
</dbReference>
<evidence type="ECO:0000256" key="3">
    <source>
        <dbReference type="ARBA" id="ARBA00022448"/>
    </source>
</evidence>
<dbReference type="InterPro" id="IPR002549">
    <property type="entry name" value="AI-2E-like"/>
</dbReference>
<evidence type="ECO:0000256" key="7">
    <source>
        <dbReference type="ARBA" id="ARBA00023136"/>
    </source>
</evidence>
<feature type="transmembrane region" description="Helical" evidence="8">
    <location>
        <begin position="64"/>
        <end position="89"/>
    </location>
</feature>
<dbReference type="PANTHER" id="PTHR21716:SF53">
    <property type="entry name" value="PERMEASE PERM-RELATED"/>
    <property type="match status" value="1"/>
</dbReference>
<dbReference type="Proteomes" id="UP000320773">
    <property type="component" value="Unassembled WGS sequence"/>
</dbReference>
<proteinExistence type="inferred from homology"/>
<keyword evidence="6 8" id="KW-1133">Transmembrane helix</keyword>
<protein>
    <submittedName>
        <fullName evidence="9">Putative PurR-regulated permease PerM</fullName>
    </submittedName>
</protein>
<name>A0A543G7G6_9FLAO</name>
<accession>A0A543G7G6</accession>
<evidence type="ECO:0000313" key="9">
    <source>
        <dbReference type="EMBL" id="TQM41894.1"/>
    </source>
</evidence>
<comment type="caution">
    <text evidence="9">The sequence shown here is derived from an EMBL/GenBank/DDBJ whole genome shotgun (WGS) entry which is preliminary data.</text>
</comment>
<dbReference type="EMBL" id="VFPJ01000001">
    <property type="protein sequence ID" value="TQM41894.1"/>
    <property type="molecule type" value="Genomic_DNA"/>
</dbReference>
<feature type="transmembrane region" description="Helical" evidence="8">
    <location>
        <begin position="7"/>
        <end position="28"/>
    </location>
</feature>
<evidence type="ECO:0000256" key="8">
    <source>
        <dbReference type="SAM" id="Phobius"/>
    </source>
</evidence>
<evidence type="ECO:0000256" key="1">
    <source>
        <dbReference type="ARBA" id="ARBA00004651"/>
    </source>
</evidence>
<dbReference type="RefSeq" id="WP_089079544.1">
    <property type="nucleotide sequence ID" value="NZ_VFPJ01000001.1"/>
</dbReference>
<evidence type="ECO:0000256" key="2">
    <source>
        <dbReference type="ARBA" id="ARBA00009773"/>
    </source>
</evidence>
<feature type="transmembrane region" description="Helical" evidence="8">
    <location>
        <begin position="237"/>
        <end position="266"/>
    </location>
</feature>
<feature type="transmembrane region" description="Helical" evidence="8">
    <location>
        <begin position="34"/>
        <end position="52"/>
    </location>
</feature>
<comment type="subcellular location">
    <subcellularLocation>
        <location evidence="1">Cell membrane</location>
        <topology evidence="1">Multi-pass membrane protein</topology>
    </subcellularLocation>
</comment>
<evidence type="ECO:0000256" key="6">
    <source>
        <dbReference type="ARBA" id="ARBA00022989"/>
    </source>
</evidence>
<feature type="transmembrane region" description="Helical" evidence="8">
    <location>
        <begin position="316"/>
        <end position="341"/>
    </location>
</feature>
<keyword evidence="5 8" id="KW-0812">Transmembrane</keyword>
<gene>
    <name evidence="9" type="ORF">BC670_2908</name>
</gene>
<dbReference type="Pfam" id="PF01594">
    <property type="entry name" value="AI-2E_transport"/>
    <property type="match status" value="1"/>
</dbReference>
<reference evidence="9 10" key="1">
    <citation type="submission" date="2019-06" db="EMBL/GenBank/DDBJ databases">
        <title>Genomic Encyclopedia of Archaeal and Bacterial Type Strains, Phase II (KMG-II): from individual species to whole genera.</title>
        <authorList>
            <person name="Goeker M."/>
        </authorList>
    </citation>
    <scope>NUCLEOTIDE SEQUENCE [LARGE SCALE GENOMIC DNA]</scope>
    <source>
        <strain evidence="9 10">DSM 24789</strain>
    </source>
</reference>
<feature type="transmembrane region" description="Helical" evidence="8">
    <location>
        <begin position="209"/>
        <end position="231"/>
    </location>
</feature>
<dbReference type="PANTHER" id="PTHR21716">
    <property type="entry name" value="TRANSMEMBRANE PROTEIN"/>
    <property type="match status" value="1"/>
</dbReference>
<evidence type="ECO:0000256" key="4">
    <source>
        <dbReference type="ARBA" id="ARBA00022475"/>
    </source>
</evidence>
<dbReference type="AlphaFoldDB" id="A0A543G7G6"/>
<feature type="transmembrane region" description="Helical" evidence="8">
    <location>
        <begin position="154"/>
        <end position="173"/>
    </location>
</feature>
<evidence type="ECO:0000313" key="10">
    <source>
        <dbReference type="Proteomes" id="UP000320773"/>
    </source>
</evidence>
<comment type="similarity">
    <text evidence="2">Belongs to the autoinducer-2 exporter (AI-2E) (TC 2.A.86) family.</text>
</comment>
<organism evidence="9 10">
    <name type="scientific">Flavobacterium branchiophilum</name>
    <dbReference type="NCBI Taxonomy" id="55197"/>
    <lineage>
        <taxon>Bacteria</taxon>
        <taxon>Pseudomonadati</taxon>
        <taxon>Bacteroidota</taxon>
        <taxon>Flavobacteriia</taxon>
        <taxon>Flavobacteriales</taxon>
        <taxon>Flavobacteriaceae</taxon>
        <taxon>Flavobacterium</taxon>
    </lineage>
</organism>
<feature type="transmembrane region" description="Helical" evidence="8">
    <location>
        <begin position="278"/>
        <end position="296"/>
    </location>
</feature>
<keyword evidence="4" id="KW-1003">Cell membrane</keyword>
<keyword evidence="7 8" id="KW-0472">Membrane</keyword>